<evidence type="ECO:0000256" key="1">
    <source>
        <dbReference type="ARBA" id="ARBA00010558"/>
    </source>
</evidence>
<keyword evidence="4" id="KW-1185">Reference proteome</keyword>
<gene>
    <name evidence="3" type="ORF">TCIL3000_0_08890</name>
    <name evidence="2" type="ORF">TCIL3000_5_1680</name>
</gene>
<dbReference type="Proteomes" id="UP000000702">
    <property type="component" value="Unassembled WGS sequence"/>
</dbReference>
<dbReference type="PIRSF" id="PIRSF006865">
    <property type="entry name" value="Prot_inh_ecotin"/>
    <property type="match status" value="1"/>
</dbReference>
<dbReference type="Pfam" id="PF03974">
    <property type="entry name" value="Ecotin"/>
    <property type="match status" value="1"/>
</dbReference>
<evidence type="ECO:0000313" key="4">
    <source>
        <dbReference type="Proteomes" id="UP000000702"/>
    </source>
</evidence>
<reference evidence="4" key="1">
    <citation type="submission" date="2011-07" db="EMBL/GenBank/DDBJ databases">
        <title>Divergent evolution of antigenic variation in African trypanosomes.</title>
        <authorList>
            <person name="Jackson A.P."/>
            <person name="Berry A."/>
            <person name="Allison H.C."/>
            <person name="Burton P."/>
            <person name="Anderson J."/>
            <person name="Aslett M."/>
            <person name="Brown R."/>
            <person name="Corton N."/>
            <person name="Harris D."/>
            <person name="Hauser H."/>
            <person name="Gamble J."/>
            <person name="Gilderthorp R."/>
            <person name="McQuillan J."/>
            <person name="Quail M.A."/>
            <person name="Sanders M."/>
            <person name="Van Tonder A."/>
            <person name="Ginger M.L."/>
            <person name="Donelson J.E."/>
            <person name="Field M.C."/>
            <person name="Barry J.D."/>
            <person name="Berriman M."/>
            <person name="Hertz-Fowler C."/>
        </authorList>
    </citation>
    <scope>NUCLEOTIDE SEQUENCE [LARGE SCALE GENOMIC DNA]</scope>
    <source>
        <strain evidence="4">IL3000</strain>
    </source>
</reference>
<comment type="similarity">
    <text evidence="1">Belongs to the protease inhibitor I11 (ecotin) family.</text>
</comment>
<dbReference type="GO" id="GO:0004867">
    <property type="term" value="F:serine-type endopeptidase inhibitor activity"/>
    <property type="evidence" value="ECO:0007669"/>
    <property type="project" value="InterPro"/>
</dbReference>
<dbReference type="VEuPathDB" id="TriTrypDB:TcIL3000_0_08890"/>
<reference evidence="3 4" key="2">
    <citation type="journal article" date="2012" name="Proc. Natl. Acad. Sci. U.S.A.">
        <title>Antigenic diversity is generated by distinct evolutionary mechanisms in African trypanosome species.</title>
        <authorList>
            <person name="Jackson A.P."/>
            <person name="Berry A."/>
            <person name="Aslett M."/>
            <person name="Allison H.C."/>
            <person name="Burton P."/>
            <person name="Vavrova-Anderson J."/>
            <person name="Brown R."/>
            <person name="Browne H."/>
            <person name="Corton N."/>
            <person name="Hauser H."/>
            <person name="Gamble J."/>
            <person name="Gilderthorp R."/>
            <person name="Marcello L."/>
            <person name="McQuillan J."/>
            <person name="Otto T.D."/>
            <person name="Quail M.A."/>
            <person name="Sanders M.J."/>
            <person name="van Tonder A."/>
            <person name="Ginger M.L."/>
            <person name="Field M.C."/>
            <person name="Barry J.D."/>
            <person name="Hertz-Fowler C."/>
            <person name="Berriman M."/>
        </authorList>
    </citation>
    <scope>NUCLEOTIDE SEQUENCE [LARGE SCALE GENOMIC DNA]</scope>
    <source>
        <strain evidence="3 4">IL3000</strain>
    </source>
</reference>
<dbReference type="SUPFAM" id="SSF49772">
    <property type="entry name" value="Ecotin, trypsin inhibitor"/>
    <property type="match status" value="1"/>
</dbReference>
<dbReference type="VEuPathDB" id="TriTrypDB:TcIL3000_5_1680"/>
<dbReference type="PANTHER" id="PTHR35890:SF3">
    <property type="entry name" value="ECOTIN"/>
    <property type="match status" value="1"/>
</dbReference>
<dbReference type="EMBL" id="HE575318">
    <property type="protein sequence ID" value="CCC90465.1"/>
    <property type="molecule type" value="Genomic_DNA"/>
</dbReference>
<accession>F9WF27</accession>
<evidence type="ECO:0000313" key="3">
    <source>
        <dbReference type="EMBL" id="CCD15895.1"/>
    </source>
</evidence>
<dbReference type="Gene3D" id="2.60.40.550">
    <property type="entry name" value="Ecotin"/>
    <property type="match status" value="1"/>
</dbReference>
<protein>
    <submittedName>
        <fullName evidence="2">Putative ecotin</fullName>
    </submittedName>
</protein>
<sequence length="163" mass="18723">MSRRVSRFRSSVRRCSLSSNVDVDYCKFEEPPSPREGQKRCLFVLDPLEHHVESNDRMLELLPGRVEAVDGVNSYFINGTVTEEVLPGLGYPCYMVDLKETYKSRYAVPPEAIPEKKFLSIRHRKLIPYNSRQPVVVYMPVDADIHYRVWSGGEVKVAMAAEE</sequence>
<dbReference type="PANTHER" id="PTHR35890">
    <property type="match status" value="1"/>
</dbReference>
<dbReference type="AlphaFoldDB" id="F9WF27"/>
<proteinExistence type="inferred from homology"/>
<dbReference type="InterPro" id="IPR036198">
    <property type="entry name" value="Ecotin_sf"/>
</dbReference>
<organism evidence="3 4">
    <name type="scientific">Trypanosoma congolense (strain IL3000)</name>
    <dbReference type="NCBI Taxonomy" id="1068625"/>
    <lineage>
        <taxon>Eukaryota</taxon>
        <taxon>Discoba</taxon>
        <taxon>Euglenozoa</taxon>
        <taxon>Kinetoplastea</taxon>
        <taxon>Metakinetoplastina</taxon>
        <taxon>Trypanosomatida</taxon>
        <taxon>Trypanosomatidae</taxon>
        <taxon>Trypanosoma</taxon>
        <taxon>Nannomonas</taxon>
    </lineage>
</organism>
<dbReference type="EMBL" id="CAEQ01002094">
    <property type="protein sequence ID" value="CCD15895.1"/>
    <property type="molecule type" value="Genomic_DNA"/>
</dbReference>
<name>F9WF27_TRYCI</name>
<dbReference type="OMA" id="NDAANHQ"/>
<evidence type="ECO:0000313" key="2">
    <source>
        <dbReference type="EMBL" id="CCC90465.1"/>
    </source>
</evidence>
<dbReference type="InterPro" id="IPR005658">
    <property type="entry name" value="Prot_inh_ecotin"/>
</dbReference>